<dbReference type="SUPFAM" id="SSF57903">
    <property type="entry name" value="FYVE/PHD zinc finger"/>
    <property type="match status" value="1"/>
</dbReference>
<dbReference type="SUPFAM" id="SSF48403">
    <property type="entry name" value="Ankyrin repeat"/>
    <property type="match status" value="4"/>
</dbReference>
<evidence type="ECO:0000313" key="11">
    <source>
        <dbReference type="EMBL" id="KAJ1347210.1"/>
    </source>
</evidence>
<protein>
    <recommendedName>
        <fullName evidence="13">Ankyrin repeat and FYVE domain-containing protein 1</fullName>
    </recommendedName>
</protein>
<feature type="repeat" description="ANK" evidence="6">
    <location>
        <begin position="356"/>
        <end position="388"/>
    </location>
</feature>
<evidence type="ECO:0000259" key="9">
    <source>
        <dbReference type="PROSITE" id="PS50097"/>
    </source>
</evidence>
<proteinExistence type="predicted"/>
<dbReference type="AlphaFoldDB" id="A0AAD5LXD9"/>
<reference evidence="11" key="1">
    <citation type="submission" date="2021-06" db="EMBL/GenBank/DDBJ databases">
        <title>Parelaphostrongylus tenuis whole genome reference sequence.</title>
        <authorList>
            <person name="Garwood T.J."/>
            <person name="Larsen P.A."/>
            <person name="Fountain-Jones N.M."/>
            <person name="Garbe J.R."/>
            <person name="Macchietto M.G."/>
            <person name="Kania S.A."/>
            <person name="Gerhold R.W."/>
            <person name="Richards J.E."/>
            <person name="Wolf T.M."/>
        </authorList>
    </citation>
    <scope>NUCLEOTIDE SEQUENCE</scope>
    <source>
        <strain evidence="11">MNPRO001-30</strain>
        <tissue evidence="11">Meninges</tissue>
    </source>
</reference>
<dbReference type="PROSITE" id="PS50178">
    <property type="entry name" value="ZF_FYVE"/>
    <property type="match status" value="1"/>
</dbReference>
<keyword evidence="2" id="KW-0677">Repeat</keyword>
<evidence type="ECO:0000259" key="10">
    <source>
        <dbReference type="PROSITE" id="PS50178"/>
    </source>
</evidence>
<dbReference type="InterPro" id="IPR011011">
    <property type="entry name" value="Znf_FYVE_PHD"/>
</dbReference>
<dbReference type="Pfam" id="PF12796">
    <property type="entry name" value="Ank_2"/>
    <property type="match status" value="4"/>
</dbReference>
<evidence type="ECO:0000256" key="6">
    <source>
        <dbReference type="PROSITE-ProRule" id="PRU00023"/>
    </source>
</evidence>
<dbReference type="InterPro" id="IPR000210">
    <property type="entry name" value="BTB/POZ_dom"/>
</dbReference>
<dbReference type="InterPro" id="IPR002110">
    <property type="entry name" value="Ankyrin_rpt"/>
</dbReference>
<dbReference type="Pfam" id="PF00651">
    <property type="entry name" value="BTB"/>
    <property type="match status" value="1"/>
</dbReference>
<dbReference type="PROSITE" id="PS50097">
    <property type="entry name" value="BTB"/>
    <property type="match status" value="1"/>
</dbReference>
<dbReference type="InterPro" id="IPR036770">
    <property type="entry name" value="Ankyrin_rpt-contain_sf"/>
</dbReference>
<dbReference type="Pfam" id="PF01363">
    <property type="entry name" value="FYVE"/>
    <property type="match status" value="1"/>
</dbReference>
<feature type="repeat" description="ANK" evidence="6">
    <location>
        <begin position="865"/>
        <end position="897"/>
    </location>
</feature>
<evidence type="ECO:0000256" key="3">
    <source>
        <dbReference type="ARBA" id="ARBA00022771"/>
    </source>
</evidence>
<evidence type="ECO:0000256" key="8">
    <source>
        <dbReference type="SAM" id="Coils"/>
    </source>
</evidence>
<comment type="caution">
    <text evidence="11">The sequence shown here is derived from an EMBL/GenBank/DDBJ whole genome shotgun (WGS) entry which is preliminary data.</text>
</comment>
<sequence>MGTSNHLDLLRGEYLDLQERYAQLQQQYAILQARVEPDGSPDTGCFAGQLFDTMRNLFEHHSFSDITIRLGENELKCHKFLLTTRSYYWNDLENRDFIEISGVTLEAFHVVYRWLYTDSLPRSASQFETRLLQEVCQVAFRFHFGALQSRCVQLLKTRVDVENCVSLFEFADMEDIAELRDYCSAVVAAHWKDFKPEKFAQLSAVSLLRLLKKNSLHVLHSIIQLNREDVLLLYFIENDGKISNVVNTVDEQGLSPLELSLVCGRINIASQLLQKNASCNAVDQSGYSILMRMIDKGDAVACEFLAKAGADLNFVHAKTGSTILHRIACANMNRSAMAQWINSWLERIDLDSVDIQGRTALLQCVIYGNTELAKFLLRSGADVIKADNEGKTALFITLFDRCDLDLSEEIVKYGGDPVVNHMVHGDSLLHISVRKDNCEATRFLLEHQASVDVGNNENITPLEIAVKQNNLAIVNLLLDYNASVKLSRSNDDSLLHEVISKGTEMLNVFAVKCKDINWSFSDALSYALNTKALDCAKIIVSVGGQVEEKDSYGNSLLIQRILLSDDAGASFLLELGADHSAKDSKERTCLELAALHGLINTLRIICGLGVNINERSDRGSGYTVLVHTLSEGHYDCAALLVSLGCDLESVTLDGSYVQTMLHHFIDVVDEQAAVFLIESGCDGDAARVPRDSNNSIKETPIHRAVSAQMNKAVAALVTSKANLSVQDSQGRTACHIAVQERNHDALSELLKANDVGFLSIRDKFGHTPFSQALFSKQHMLATAMINRQPHVALQTNANGENLLHISVKSNDLESVLFLLSNSNDAARAVDGTGRNAIHYAADVDNELILRNLLLVGCDVNVTANDGSTALHVAVRGNRPHHTEILLENGADANQVDGRHENALLIAVRHGSLDCVKVLLSHSSVDGLAVNKNGQSALHLCAVLTTEKTQSRTSSIEMCEILLRREAQSLPEKIFSAYVDLRDVDGNTALMLAYMVGNGDVCRCLLRYGATMGARNADGATIFTYETPTRLLLFRLLDSLEREPRWSDGDVCDCGVRFSITVRKHHCRHCGRLVCAKCSEVTMPIAKFGEEKRVRVCSLCVEVLTKGVR</sequence>
<evidence type="ECO:0000256" key="7">
    <source>
        <dbReference type="PROSITE-ProRule" id="PRU00091"/>
    </source>
</evidence>
<name>A0AAD5LXD9_PARTN</name>
<dbReference type="Gene3D" id="3.30.40.10">
    <property type="entry name" value="Zinc/RING finger domain, C3HC4 (zinc finger)"/>
    <property type="match status" value="1"/>
</dbReference>
<dbReference type="EMBL" id="JAHQIW010000291">
    <property type="protein sequence ID" value="KAJ1347210.1"/>
    <property type="molecule type" value="Genomic_DNA"/>
</dbReference>
<feature type="domain" description="FYVE-type" evidence="10">
    <location>
        <begin position="1053"/>
        <end position="1104"/>
    </location>
</feature>
<feature type="repeat" description="ANK" evidence="6">
    <location>
        <begin position="457"/>
        <end position="489"/>
    </location>
</feature>
<dbReference type="PANTHER" id="PTHR24198:SF165">
    <property type="entry name" value="ANKYRIN REPEAT-CONTAINING PROTEIN-RELATED"/>
    <property type="match status" value="1"/>
</dbReference>
<dbReference type="InterPro" id="IPR017455">
    <property type="entry name" value="Znf_FYVE-rel"/>
</dbReference>
<feature type="repeat" description="ANK" evidence="6">
    <location>
        <begin position="832"/>
        <end position="864"/>
    </location>
</feature>
<evidence type="ECO:0000313" key="12">
    <source>
        <dbReference type="Proteomes" id="UP001196413"/>
    </source>
</evidence>
<dbReference type="SMART" id="SM00248">
    <property type="entry name" value="ANK"/>
    <property type="match status" value="19"/>
</dbReference>
<evidence type="ECO:0000256" key="4">
    <source>
        <dbReference type="ARBA" id="ARBA00022833"/>
    </source>
</evidence>
<dbReference type="SMART" id="SM00064">
    <property type="entry name" value="FYVE"/>
    <property type="match status" value="1"/>
</dbReference>
<dbReference type="PANTHER" id="PTHR24198">
    <property type="entry name" value="ANKYRIN REPEAT AND PROTEIN KINASE DOMAIN-CONTAINING PROTEIN"/>
    <property type="match status" value="1"/>
</dbReference>
<dbReference type="Gene3D" id="1.25.40.20">
    <property type="entry name" value="Ankyrin repeat-containing domain"/>
    <property type="match status" value="6"/>
</dbReference>
<feature type="domain" description="BTB" evidence="9">
    <location>
        <begin position="64"/>
        <end position="124"/>
    </location>
</feature>
<dbReference type="PROSITE" id="PS50088">
    <property type="entry name" value="ANK_REPEAT"/>
    <property type="match status" value="7"/>
</dbReference>
<feature type="coiled-coil region" evidence="8">
    <location>
        <begin position="7"/>
        <end position="34"/>
    </location>
</feature>
<dbReference type="SMART" id="SM00225">
    <property type="entry name" value="BTB"/>
    <property type="match status" value="1"/>
</dbReference>
<dbReference type="Proteomes" id="UP001196413">
    <property type="component" value="Unassembled WGS sequence"/>
</dbReference>
<accession>A0AAD5LXD9</accession>
<evidence type="ECO:0008006" key="13">
    <source>
        <dbReference type="Google" id="ProtNLM"/>
    </source>
</evidence>
<organism evidence="11 12">
    <name type="scientific">Parelaphostrongylus tenuis</name>
    <name type="common">Meningeal worm</name>
    <dbReference type="NCBI Taxonomy" id="148309"/>
    <lineage>
        <taxon>Eukaryota</taxon>
        <taxon>Metazoa</taxon>
        <taxon>Ecdysozoa</taxon>
        <taxon>Nematoda</taxon>
        <taxon>Chromadorea</taxon>
        <taxon>Rhabditida</taxon>
        <taxon>Rhabditina</taxon>
        <taxon>Rhabditomorpha</taxon>
        <taxon>Strongyloidea</taxon>
        <taxon>Metastrongylidae</taxon>
        <taxon>Parelaphostrongylus</taxon>
    </lineage>
</organism>
<keyword evidence="8" id="KW-0175">Coiled coil</keyword>
<evidence type="ECO:0000256" key="2">
    <source>
        <dbReference type="ARBA" id="ARBA00022737"/>
    </source>
</evidence>
<dbReference type="Gene3D" id="3.30.710.10">
    <property type="entry name" value="Potassium Channel Kv1.1, Chain A"/>
    <property type="match status" value="1"/>
</dbReference>
<dbReference type="InterPro" id="IPR011333">
    <property type="entry name" value="SKP1/BTB/POZ_sf"/>
</dbReference>
<keyword evidence="12" id="KW-1185">Reference proteome</keyword>
<feature type="repeat" description="ANK" evidence="6">
    <location>
        <begin position="252"/>
        <end position="284"/>
    </location>
</feature>
<evidence type="ECO:0000256" key="1">
    <source>
        <dbReference type="ARBA" id="ARBA00022723"/>
    </source>
</evidence>
<keyword evidence="1" id="KW-0479">Metal-binding</keyword>
<keyword evidence="4" id="KW-0862">Zinc</keyword>
<dbReference type="SUPFAM" id="SSF54695">
    <property type="entry name" value="POZ domain"/>
    <property type="match status" value="1"/>
</dbReference>
<dbReference type="PROSITE" id="PS50297">
    <property type="entry name" value="ANK_REP_REGION"/>
    <property type="match status" value="5"/>
</dbReference>
<feature type="repeat" description="ANK" evidence="6">
    <location>
        <begin position="984"/>
        <end position="1016"/>
    </location>
</feature>
<feature type="repeat" description="ANK" evidence="6">
    <location>
        <begin position="424"/>
        <end position="456"/>
    </location>
</feature>
<dbReference type="GO" id="GO:0008270">
    <property type="term" value="F:zinc ion binding"/>
    <property type="evidence" value="ECO:0007669"/>
    <property type="project" value="UniProtKB-KW"/>
</dbReference>
<keyword evidence="5 6" id="KW-0040">ANK repeat</keyword>
<dbReference type="InterPro" id="IPR013083">
    <property type="entry name" value="Znf_RING/FYVE/PHD"/>
</dbReference>
<dbReference type="Pfam" id="PF00023">
    <property type="entry name" value="Ank"/>
    <property type="match status" value="2"/>
</dbReference>
<keyword evidence="3 7" id="KW-0863">Zinc-finger</keyword>
<evidence type="ECO:0000256" key="5">
    <source>
        <dbReference type="ARBA" id="ARBA00023043"/>
    </source>
</evidence>
<gene>
    <name evidence="11" type="ORF">KIN20_002218</name>
</gene>
<dbReference type="InterPro" id="IPR000306">
    <property type="entry name" value="Znf_FYVE"/>
</dbReference>